<evidence type="ECO:0000313" key="4">
    <source>
        <dbReference type="WBParaSite" id="MCU_004872-RD"/>
    </source>
</evidence>
<accession>A0A0R3UK92</accession>
<reference evidence="3 4" key="2">
    <citation type="submission" date="2019-11" db="UniProtKB">
        <authorList>
            <consortium name="WormBaseParasite"/>
        </authorList>
    </citation>
    <scope>IDENTIFICATION</scope>
</reference>
<dbReference type="EMBL" id="UXSR01005434">
    <property type="protein sequence ID" value="VDD81982.1"/>
    <property type="molecule type" value="Genomic_DNA"/>
</dbReference>
<reference evidence="1 2" key="1">
    <citation type="submission" date="2018-10" db="EMBL/GenBank/DDBJ databases">
        <authorList>
            <consortium name="Pathogen Informatics"/>
        </authorList>
    </citation>
    <scope>NUCLEOTIDE SEQUENCE [LARGE SCALE GENOMIC DNA]</scope>
</reference>
<evidence type="ECO:0000313" key="1">
    <source>
        <dbReference type="EMBL" id="VDD81982.1"/>
    </source>
</evidence>
<organism evidence="4">
    <name type="scientific">Mesocestoides corti</name>
    <name type="common">Flatworm</name>
    <dbReference type="NCBI Taxonomy" id="53468"/>
    <lineage>
        <taxon>Eukaryota</taxon>
        <taxon>Metazoa</taxon>
        <taxon>Spiralia</taxon>
        <taxon>Lophotrochozoa</taxon>
        <taxon>Platyhelminthes</taxon>
        <taxon>Cestoda</taxon>
        <taxon>Eucestoda</taxon>
        <taxon>Cyclophyllidea</taxon>
        <taxon>Mesocestoididae</taxon>
        <taxon>Mesocestoides</taxon>
    </lineage>
</organism>
<gene>
    <name evidence="1" type="ORF">MCOS_LOCUS7985</name>
</gene>
<dbReference type="AlphaFoldDB" id="A0A0R3UK92"/>
<dbReference type="WBParaSite" id="MCU_004872-RD">
    <property type="protein sequence ID" value="MCU_004872-RD"/>
    <property type="gene ID" value="MCU_004872"/>
</dbReference>
<name>A0A0R3UK92_MESCO</name>
<dbReference type="WBParaSite" id="MCU_004872-RC">
    <property type="protein sequence ID" value="MCU_004872-RC"/>
    <property type="gene ID" value="MCU_004872"/>
</dbReference>
<sequence length="376" mass="42028">MNRLKIEEIKRRRHAEKRQKALANAVRSPIERPITYILNKQNRLILPDRQSHRDAGSSHKSKQDRVSLSILPTGYKASRIVQSNDTVALTGAAELVRPRPPPHNLRALNAASTATAAAAAAPPIDREKRDRVLFQAVEIISDWMAAEPAFIDPQVAYGDKNMRFMDHVMSRLREFRAKISPSVMQLLEDATNACLKTPVKETSTPAQLNSAITPIVEEDGAAARTPVSADKSGRIVSLHNHGHCVTLGEFSRVAFRRQSRQENSVFSTGSSIIVPSILQRISPVVAEALHQHIFSPKHPRQYEVDAAVVRRRPTHTTMRGVDLQQCVEVAGQWAQRQDHEILETGGQLTTSAYLRHPIWDTPEECKTYCPKLLLLD</sequence>
<dbReference type="Proteomes" id="UP000267029">
    <property type="component" value="Unassembled WGS sequence"/>
</dbReference>
<evidence type="ECO:0000313" key="2">
    <source>
        <dbReference type="Proteomes" id="UP000267029"/>
    </source>
</evidence>
<protein>
    <submittedName>
        <fullName evidence="1 3">Uncharacterized protein</fullName>
    </submittedName>
</protein>
<proteinExistence type="predicted"/>
<keyword evidence="2" id="KW-1185">Reference proteome</keyword>
<dbReference type="OrthoDB" id="6233338at2759"/>
<evidence type="ECO:0000313" key="3">
    <source>
        <dbReference type="WBParaSite" id="MCU_004872-RC"/>
    </source>
</evidence>